<reference evidence="2" key="1">
    <citation type="submission" date="2019-07" db="EMBL/GenBank/DDBJ databases">
        <title>Complete genome sequences of three Mycoplasma sp. 1220 strains.</title>
        <authorList>
            <person name="Grozner D."/>
            <person name="Forro B."/>
            <person name="Kovacs A.B."/>
            <person name="Marton S."/>
            <person name="Banyai K."/>
            <person name="Kreizinger Z."/>
            <person name="Sulyok K.M."/>
            <person name="Gyuranecz M."/>
        </authorList>
    </citation>
    <scope>NUCLEOTIDE SEQUENCE [LARGE SCALE GENOMIC DNA]</scope>
    <source>
        <strain evidence="2">MYCAV93</strain>
    </source>
</reference>
<accession>A0A5B8K0T3</accession>
<gene>
    <name evidence="1" type="ORF">FOY43_00730</name>
</gene>
<name>A0A5B8K0T3_9MOLU</name>
<dbReference type="PANTHER" id="PTHR34986:SF1">
    <property type="entry name" value="PROTEIN YIAL"/>
    <property type="match status" value="1"/>
</dbReference>
<dbReference type="Gene3D" id="2.60.120.370">
    <property type="entry name" value="YhcH/YjgK/YiaL"/>
    <property type="match status" value="1"/>
</dbReference>
<dbReference type="SUPFAM" id="SSF51197">
    <property type="entry name" value="Clavaminate synthase-like"/>
    <property type="match status" value="1"/>
</dbReference>
<dbReference type="EMBL" id="CP041663">
    <property type="protein sequence ID" value="QDY88190.1"/>
    <property type="molecule type" value="Genomic_DNA"/>
</dbReference>
<dbReference type="PANTHER" id="PTHR34986">
    <property type="entry name" value="EVOLVED BETA-GALACTOSIDASE SUBUNIT BETA"/>
    <property type="match status" value="1"/>
</dbReference>
<sequence>MIFDKLTNMHKYKHISKEIETAYKWIKENDIKTFENGKHQITDKIWLVKKEVKPVDIKDLVCEMHYETIDIHLSSGVEELVVFAPQIELSAKDILKEYDKQSDTVLFKMKNKETVMNLSEDSFMLFMPFETHCPSINPNMEVLTKYIIKIKVN</sequence>
<evidence type="ECO:0000313" key="2">
    <source>
        <dbReference type="Proteomes" id="UP000317512"/>
    </source>
</evidence>
<dbReference type="AlphaFoldDB" id="A0A5B8K0T3"/>
<dbReference type="GO" id="GO:0005829">
    <property type="term" value="C:cytosol"/>
    <property type="evidence" value="ECO:0007669"/>
    <property type="project" value="TreeGrafter"/>
</dbReference>
<dbReference type="RefSeq" id="WP_146308629.1">
    <property type="nucleotide sequence ID" value="NZ_CP041663.1"/>
</dbReference>
<evidence type="ECO:0000313" key="1">
    <source>
        <dbReference type="EMBL" id="QDY88190.1"/>
    </source>
</evidence>
<proteinExistence type="predicted"/>
<dbReference type="InterPro" id="IPR004375">
    <property type="entry name" value="NanQ/TabA/YiaL"/>
</dbReference>
<dbReference type="Proteomes" id="UP000317512">
    <property type="component" value="Chromosome"/>
</dbReference>
<dbReference type="NCBIfam" id="TIGR00022">
    <property type="entry name" value="YhcH/YjgK/YiaL family protein"/>
    <property type="match status" value="1"/>
</dbReference>
<protein>
    <submittedName>
        <fullName evidence="1">DUF386 domain-containing protein</fullName>
    </submittedName>
</protein>
<dbReference type="OrthoDB" id="9792756at2"/>
<dbReference type="Pfam" id="PF04074">
    <property type="entry name" value="DUF386"/>
    <property type="match status" value="1"/>
</dbReference>
<dbReference type="InterPro" id="IPR037012">
    <property type="entry name" value="NanQ/TabA/YiaL_sf"/>
</dbReference>
<organism evidence="1 2">
    <name type="scientific">Mycoplasma anserisalpingitidis</name>
    <dbReference type="NCBI Taxonomy" id="519450"/>
    <lineage>
        <taxon>Bacteria</taxon>
        <taxon>Bacillati</taxon>
        <taxon>Mycoplasmatota</taxon>
        <taxon>Mollicutes</taxon>
        <taxon>Mycoplasmataceae</taxon>
        <taxon>Mycoplasma</taxon>
    </lineage>
</organism>